<evidence type="ECO:0000313" key="2">
    <source>
        <dbReference type="EMBL" id="ORX66532.1"/>
    </source>
</evidence>
<gene>
    <name evidence="2" type="ORF">DL89DRAFT_64618</name>
</gene>
<dbReference type="RefSeq" id="XP_040740520.1">
    <property type="nucleotide sequence ID" value="XM_040891931.1"/>
</dbReference>
<dbReference type="OrthoDB" id="5569090at2759"/>
<feature type="region of interest" description="Disordered" evidence="1">
    <location>
        <begin position="69"/>
        <end position="89"/>
    </location>
</feature>
<feature type="region of interest" description="Disordered" evidence="1">
    <location>
        <begin position="480"/>
        <end position="502"/>
    </location>
</feature>
<organism evidence="2 3">
    <name type="scientific">Linderina pennispora</name>
    <dbReference type="NCBI Taxonomy" id="61395"/>
    <lineage>
        <taxon>Eukaryota</taxon>
        <taxon>Fungi</taxon>
        <taxon>Fungi incertae sedis</taxon>
        <taxon>Zoopagomycota</taxon>
        <taxon>Kickxellomycotina</taxon>
        <taxon>Kickxellomycetes</taxon>
        <taxon>Kickxellales</taxon>
        <taxon>Kickxellaceae</taxon>
        <taxon>Linderina</taxon>
    </lineage>
</organism>
<name>A0A1Y1VZ66_9FUNG</name>
<feature type="compositionally biased region" description="Low complexity" evidence="1">
    <location>
        <begin position="389"/>
        <end position="405"/>
    </location>
</feature>
<feature type="region of interest" description="Disordered" evidence="1">
    <location>
        <begin position="251"/>
        <end position="291"/>
    </location>
</feature>
<feature type="region of interest" description="Disordered" evidence="1">
    <location>
        <begin position="632"/>
        <end position="653"/>
    </location>
</feature>
<feature type="compositionally biased region" description="Polar residues" evidence="1">
    <location>
        <begin position="69"/>
        <end position="84"/>
    </location>
</feature>
<comment type="caution">
    <text evidence="2">The sequence shown here is derived from an EMBL/GenBank/DDBJ whole genome shotgun (WGS) entry which is preliminary data.</text>
</comment>
<protein>
    <submittedName>
        <fullName evidence="2">Uncharacterized protein</fullName>
    </submittedName>
</protein>
<sequence length="678" mass="72813">MHFEQFDYISLDLAWPLLPVTAISTHNSSTTSIAPEATSTGTTAQMGTVESVMAADHYTALEQHMQNIDSAGSDKAASSRSTIHGHQHGLGARDLLRGSLLRRSPPQALSAPMSVEFDLSTDDMDDGDSIVIEDDDFGMSQMLARSQLAIEHKAASSSGSGRIRLFKKSSSCANLPSAETYTAPLAVGSDELPMASKSLQSLDINYASVVGAEEMTALESGLEKTENETVLLAQGSNAGLFDFRHRFTRHLSRARGRKAQSQSQRGKHRAGSNPPPVAENSAEAVEQATTESMANDFSEKLANGSASLSPSAGFRLLSLEDLHEQYSGTACSSSSSLSSGSSSGSSGNSLHEAWTMGEDSSGLLSESIDRMFGARIDGAEMDRGELPPSGSGHSSSSSTISSGSSAVTLSDSGSMGGHEPSSLCEKQSVEMNLHSLLDALDSPGYSEGMGSAPQHHHQLYHGVDDDVFDYDDLVFLGQRVSSDSNSSSDDDEGIGRGSTVKCGKSQLQTATAKVRRWWPKRVLPVHNMQYMPKLSRMMGGYACEAKYDVDMYTTASSPESAWGHCDGGMRDCSNSSKSADYWDILSRCPMRPTSALALSSLKEMAGGQQRYRNEDDANSDEDDRFEDVAGTLHGSRHQSAGSRMQRAKPKQKRVLSEPMQYILYNSYLRYYGGDKGCV</sequence>
<evidence type="ECO:0000313" key="3">
    <source>
        <dbReference type="Proteomes" id="UP000193922"/>
    </source>
</evidence>
<feature type="region of interest" description="Disordered" evidence="1">
    <location>
        <begin position="380"/>
        <end position="424"/>
    </location>
</feature>
<accession>A0A1Y1VZ66</accession>
<feature type="region of interest" description="Disordered" evidence="1">
    <location>
        <begin position="329"/>
        <end position="353"/>
    </location>
</feature>
<dbReference type="Proteomes" id="UP000193922">
    <property type="component" value="Unassembled WGS sequence"/>
</dbReference>
<proteinExistence type="predicted"/>
<reference evidence="2 3" key="1">
    <citation type="submission" date="2016-07" db="EMBL/GenBank/DDBJ databases">
        <title>Pervasive Adenine N6-methylation of Active Genes in Fungi.</title>
        <authorList>
            <consortium name="DOE Joint Genome Institute"/>
            <person name="Mondo S.J."/>
            <person name="Dannebaum R.O."/>
            <person name="Kuo R.C."/>
            <person name="Labutti K."/>
            <person name="Haridas S."/>
            <person name="Kuo A."/>
            <person name="Salamov A."/>
            <person name="Ahrendt S.R."/>
            <person name="Lipzen A."/>
            <person name="Sullivan W."/>
            <person name="Andreopoulos W.B."/>
            <person name="Clum A."/>
            <person name="Lindquist E."/>
            <person name="Daum C."/>
            <person name="Ramamoorthy G.K."/>
            <person name="Gryganskyi A."/>
            <person name="Culley D."/>
            <person name="Magnuson J.K."/>
            <person name="James T.Y."/>
            <person name="O'Malley M.A."/>
            <person name="Stajich J.E."/>
            <person name="Spatafora J.W."/>
            <person name="Visel A."/>
            <person name="Grigoriev I.V."/>
        </authorList>
    </citation>
    <scope>NUCLEOTIDE SEQUENCE [LARGE SCALE GENOMIC DNA]</scope>
    <source>
        <strain evidence="2 3">ATCC 12442</strain>
    </source>
</reference>
<feature type="compositionally biased region" description="Low complexity" evidence="1">
    <location>
        <begin position="332"/>
        <end position="350"/>
    </location>
</feature>
<dbReference type="AlphaFoldDB" id="A0A1Y1VZ66"/>
<dbReference type="GeneID" id="63808579"/>
<keyword evidence="3" id="KW-1185">Reference proteome</keyword>
<evidence type="ECO:0000256" key="1">
    <source>
        <dbReference type="SAM" id="MobiDB-lite"/>
    </source>
</evidence>
<dbReference type="EMBL" id="MCFD01000015">
    <property type="protein sequence ID" value="ORX66532.1"/>
    <property type="molecule type" value="Genomic_DNA"/>
</dbReference>